<dbReference type="InParanoid" id="A0A061FGE6"/>
<keyword evidence="2" id="KW-1185">Reference proteome</keyword>
<dbReference type="EMBL" id="CM001886">
    <property type="protein sequence ID" value="EOY15767.1"/>
    <property type="molecule type" value="Genomic_DNA"/>
</dbReference>
<dbReference type="PROSITE" id="PS51257">
    <property type="entry name" value="PROKAR_LIPOPROTEIN"/>
    <property type="match status" value="1"/>
</dbReference>
<dbReference type="Proteomes" id="UP000026915">
    <property type="component" value="Chromosome 8"/>
</dbReference>
<proteinExistence type="predicted"/>
<evidence type="ECO:0000313" key="1">
    <source>
        <dbReference type="EMBL" id="EOY15767.1"/>
    </source>
</evidence>
<protein>
    <submittedName>
        <fullName evidence="1">Uncharacterized protein</fullName>
    </submittedName>
</protein>
<name>A0A061FGE6_THECC</name>
<accession>A0A061FGE6</accession>
<dbReference type="Gramene" id="EOY15767">
    <property type="protein sequence ID" value="EOY15767"/>
    <property type="gene ID" value="TCM_034735"/>
</dbReference>
<organism evidence="1 2">
    <name type="scientific">Theobroma cacao</name>
    <name type="common">Cacao</name>
    <name type="synonym">Cocoa</name>
    <dbReference type="NCBI Taxonomy" id="3641"/>
    <lineage>
        <taxon>Eukaryota</taxon>
        <taxon>Viridiplantae</taxon>
        <taxon>Streptophyta</taxon>
        <taxon>Embryophyta</taxon>
        <taxon>Tracheophyta</taxon>
        <taxon>Spermatophyta</taxon>
        <taxon>Magnoliopsida</taxon>
        <taxon>eudicotyledons</taxon>
        <taxon>Gunneridae</taxon>
        <taxon>Pentapetalae</taxon>
        <taxon>rosids</taxon>
        <taxon>malvids</taxon>
        <taxon>Malvales</taxon>
        <taxon>Malvaceae</taxon>
        <taxon>Byttnerioideae</taxon>
        <taxon>Theobroma</taxon>
    </lineage>
</organism>
<dbReference type="AlphaFoldDB" id="A0A061FGE6"/>
<dbReference type="HOGENOM" id="CLU_1707456_0_0_1"/>
<evidence type="ECO:0000313" key="2">
    <source>
        <dbReference type="Proteomes" id="UP000026915"/>
    </source>
</evidence>
<sequence length="154" mass="17688">MVSHQRVACKQILRVLRIEGGFACLLTYACNRFRWLSIQSAKVPLRKGIKRGDDSIVGERDKRANPPKTLREKTHLTRNRSTVSCFAINTTRRTYWQLFLFGVLNISRNRSDTGRSSIYVSHQMTLFLDVHTQHGILYSQRFAMGKPSVSTMAL</sequence>
<reference evidence="1 2" key="1">
    <citation type="journal article" date="2013" name="Genome Biol.">
        <title>The genome sequence of the most widely cultivated cacao type and its use to identify candidate genes regulating pod color.</title>
        <authorList>
            <person name="Motamayor J.C."/>
            <person name="Mockaitis K."/>
            <person name="Schmutz J."/>
            <person name="Haiminen N."/>
            <person name="Iii D.L."/>
            <person name="Cornejo O."/>
            <person name="Findley S.D."/>
            <person name="Zheng P."/>
            <person name="Utro F."/>
            <person name="Royaert S."/>
            <person name="Saski C."/>
            <person name="Jenkins J."/>
            <person name="Podicheti R."/>
            <person name="Zhao M."/>
            <person name="Scheffler B.E."/>
            <person name="Stack J.C."/>
            <person name="Feltus F.A."/>
            <person name="Mustiga G.M."/>
            <person name="Amores F."/>
            <person name="Phillips W."/>
            <person name="Marelli J.P."/>
            <person name="May G.D."/>
            <person name="Shapiro H."/>
            <person name="Ma J."/>
            <person name="Bustamante C.D."/>
            <person name="Schnell R.J."/>
            <person name="Main D."/>
            <person name="Gilbert D."/>
            <person name="Parida L."/>
            <person name="Kuhn D.N."/>
        </authorList>
    </citation>
    <scope>NUCLEOTIDE SEQUENCE [LARGE SCALE GENOMIC DNA]</scope>
    <source>
        <strain evidence="2">cv. Matina 1-6</strain>
    </source>
</reference>
<gene>
    <name evidence="1" type="ORF">TCM_034735</name>
</gene>